<protein>
    <submittedName>
        <fullName evidence="6">Energy-coupling factor transporter transmembrane component T</fullName>
    </submittedName>
</protein>
<dbReference type="EMBL" id="JAUPBM010000092">
    <property type="protein sequence ID" value="MDO7020698.1"/>
    <property type="molecule type" value="Genomic_DNA"/>
</dbReference>
<evidence type="ECO:0000313" key="7">
    <source>
        <dbReference type="Proteomes" id="UP001175147"/>
    </source>
</evidence>
<feature type="transmembrane region" description="Helical" evidence="5">
    <location>
        <begin position="85"/>
        <end position="110"/>
    </location>
</feature>
<evidence type="ECO:0000256" key="5">
    <source>
        <dbReference type="SAM" id="Phobius"/>
    </source>
</evidence>
<name>A0ABT8YXW3_9SPIR</name>
<sequence length="246" mass="27942">MTKRFDPRTIFLSTLFLAVSLVVMNKINQTIFCALAIILHVLLIGINIKNIIKIFIASIWLLLSIILINYFLIGRNIDYIANTAFRLFGIIILAAVVLSSMDIMDIGFAIEKIFYPLKYLKIPIESISIIIALSLKFIPLIKDEALRIRKAQKARGLDYQLMPIGEKITNSANLFIPIVILAIQSSVKTAVAMEVRGYSAPYDKTRLYESFIKAKDVLYISFSILFLVFIILVRLNIIKILENIKL</sequence>
<feature type="transmembrane region" description="Helical" evidence="5">
    <location>
        <begin position="217"/>
        <end position="237"/>
    </location>
</feature>
<proteinExistence type="predicted"/>
<keyword evidence="3 5" id="KW-1133">Transmembrane helix</keyword>
<evidence type="ECO:0000256" key="3">
    <source>
        <dbReference type="ARBA" id="ARBA00022989"/>
    </source>
</evidence>
<keyword evidence="2 5" id="KW-0812">Transmembrane</keyword>
<dbReference type="InterPro" id="IPR003339">
    <property type="entry name" value="ABC/ECF_trnsptr_transmembrane"/>
</dbReference>
<evidence type="ECO:0000256" key="2">
    <source>
        <dbReference type="ARBA" id="ARBA00022692"/>
    </source>
</evidence>
<organism evidence="6 7">
    <name type="scientific">Brachyspira innocens</name>
    <dbReference type="NCBI Taxonomy" id="13264"/>
    <lineage>
        <taxon>Bacteria</taxon>
        <taxon>Pseudomonadati</taxon>
        <taxon>Spirochaetota</taxon>
        <taxon>Spirochaetia</taxon>
        <taxon>Brachyspirales</taxon>
        <taxon>Brachyspiraceae</taxon>
        <taxon>Brachyspira</taxon>
    </lineage>
</organism>
<feature type="transmembrane region" description="Helical" evidence="5">
    <location>
        <begin position="122"/>
        <end position="141"/>
    </location>
</feature>
<accession>A0ABT8YXW3</accession>
<keyword evidence="4 5" id="KW-0472">Membrane</keyword>
<dbReference type="CDD" id="cd16914">
    <property type="entry name" value="EcfT"/>
    <property type="match status" value="1"/>
</dbReference>
<evidence type="ECO:0000256" key="1">
    <source>
        <dbReference type="ARBA" id="ARBA00004141"/>
    </source>
</evidence>
<dbReference type="Pfam" id="PF02361">
    <property type="entry name" value="CbiQ"/>
    <property type="match status" value="1"/>
</dbReference>
<evidence type="ECO:0000256" key="4">
    <source>
        <dbReference type="ARBA" id="ARBA00023136"/>
    </source>
</evidence>
<feature type="transmembrane region" description="Helical" evidence="5">
    <location>
        <begin position="54"/>
        <end position="73"/>
    </location>
</feature>
<reference evidence="6" key="1">
    <citation type="submission" date="2023-07" db="EMBL/GenBank/DDBJ databases">
        <title>Mucosal microbiota of week-old chicken and adult hens.</title>
        <authorList>
            <person name="Volf J."/>
            <person name="Karasova D."/>
            <person name="Crhanova M."/>
            <person name="Faldynova M."/>
            <person name="Prikrylova H."/>
            <person name="Zeman M."/>
            <person name="Babak V."/>
            <person name="Rajova J."/>
            <person name="Rychlik I."/>
        </authorList>
    </citation>
    <scope>NUCLEOTIDE SEQUENCE</scope>
    <source>
        <strain evidence="6">ET902</strain>
    </source>
</reference>
<dbReference type="PANTHER" id="PTHR33514:SF13">
    <property type="entry name" value="PROTEIN ABCI12, CHLOROPLASTIC"/>
    <property type="match status" value="1"/>
</dbReference>
<dbReference type="Proteomes" id="UP001175147">
    <property type="component" value="Unassembled WGS sequence"/>
</dbReference>
<feature type="transmembrane region" description="Helical" evidence="5">
    <location>
        <begin position="31"/>
        <end position="48"/>
    </location>
</feature>
<comment type="subcellular location">
    <subcellularLocation>
        <location evidence="1">Membrane</location>
        <topology evidence="1">Multi-pass membrane protein</topology>
    </subcellularLocation>
</comment>
<keyword evidence="7" id="KW-1185">Reference proteome</keyword>
<comment type="caution">
    <text evidence="6">The sequence shown here is derived from an EMBL/GenBank/DDBJ whole genome shotgun (WGS) entry which is preliminary data.</text>
</comment>
<evidence type="ECO:0000313" key="6">
    <source>
        <dbReference type="EMBL" id="MDO7020698.1"/>
    </source>
</evidence>
<feature type="transmembrane region" description="Helical" evidence="5">
    <location>
        <begin position="6"/>
        <end position="24"/>
    </location>
</feature>
<gene>
    <name evidence="6" type="ORF">Q5M86_07920</name>
</gene>
<feature type="transmembrane region" description="Helical" evidence="5">
    <location>
        <begin position="172"/>
        <end position="193"/>
    </location>
</feature>
<dbReference type="RefSeq" id="WP_304384153.1">
    <property type="nucleotide sequence ID" value="NZ_JAUPBL010000003.1"/>
</dbReference>
<dbReference type="PANTHER" id="PTHR33514">
    <property type="entry name" value="PROTEIN ABCI12, CHLOROPLASTIC"/>
    <property type="match status" value="1"/>
</dbReference>